<reference evidence="7 8" key="1">
    <citation type="submission" date="2020-08" db="EMBL/GenBank/DDBJ databases">
        <title>Bridging the membrane lipid divide: bacteria of the FCB group superphylum have the potential to synthesize archaeal ether lipids.</title>
        <authorList>
            <person name="Villanueva L."/>
            <person name="Von Meijenfeldt F.A.B."/>
            <person name="Westbye A.B."/>
            <person name="Yadav S."/>
            <person name="Hopmans E.C."/>
            <person name="Dutilh B.E."/>
            <person name="Sinninghe Damste J.S."/>
        </authorList>
    </citation>
    <scope>NUCLEOTIDE SEQUENCE [LARGE SCALE GENOMIC DNA]</scope>
    <source>
        <strain evidence="7">NIOZ-UU17</strain>
    </source>
</reference>
<comment type="similarity">
    <text evidence="1">Belongs to the peptidase S49 family.</text>
</comment>
<protein>
    <submittedName>
        <fullName evidence="7">S49 family peptidase</fullName>
    </submittedName>
</protein>
<feature type="coiled-coil region" evidence="5">
    <location>
        <begin position="308"/>
        <end position="370"/>
    </location>
</feature>
<dbReference type="InterPro" id="IPR002142">
    <property type="entry name" value="Peptidase_S49"/>
</dbReference>
<dbReference type="EMBL" id="JACNIG010000044">
    <property type="protein sequence ID" value="MBC8430445.1"/>
    <property type="molecule type" value="Genomic_DNA"/>
</dbReference>
<gene>
    <name evidence="7" type="ORF">H8D96_00855</name>
</gene>
<dbReference type="PANTHER" id="PTHR33209">
    <property type="entry name" value="PROTEASE 4"/>
    <property type="match status" value="1"/>
</dbReference>
<dbReference type="GO" id="GO:0006508">
    <property type="term" value="P:proteolysis"/>
    <property type="evidence" value="ECO:0007669"/>
    <property type="project" value="UniProtKB-KW"/>
</dbReference>
<dbReference type="SUPFAM" id="SSF57997">
    <property type="entry name" value="Tropomyosin"/>
    <property type="match status" value="1"/>
</dbReference>
<dbReference type="SUPFAM" id="SSF52096">
    <property type="entry name" value="ClpP/crotonase"/>
    <property type="match status" value="1"/>
</dbReference>
<evidence type="ECO:0000256" key="2">
    <source>
        <dbReference type="ARBA" id="ARBA00022670"/>
    </source>
</evidence>
<proteinExistence type="inferred from homology"/>
<feature type="domain" description="Peptidase S49" evidence="6">
    <location>
        <begin position="137"/>
        <end position="281"/>
    </location>
</feature>
<organism evidence="7 8">
    <name type="scientific">Candidatus Desulfatibia vada</name>
    <dbReference type="NCBI Taxonomy" id="2841696"/>
    <lineage>
        <taxon>Bacteria</taxon>
        <taxon>Pseudomonadati</taxon>
        <taxon>Thermodesulfobacteriota</taxon>
        <taxon>Desulfobacteria</taxon>
        <taxon>Desulfobacterales</taxon>
        <taxon>Desulfobacterales incertae sedis</taxon>
        <taxon>Candidatus Desulfatibia</taxon>
    </lineage>
</organism>
<evidence type="ECO:0000259" key="6">
    <source>
        <dbReference type="Pfam" id="PF01343"/>
    </source>
</evidence>
<keyword evidence="3" id="KW-0378">Hydrolase</keyword>
<dbReference type="AlphaFoldDB" id="A0A8J6TPG3"/>
<dbReference type="GO" id="GO:0008236">
    <property type="term" value="F:serine-type peptidase activity"/>
    <property type="evidence" value="ECO:0007669"/>
    <property type="project" value="UniProtKB-KW"/>
</dbReference>
<accession>A0A8J6TPG3</accession>
<dbReference type="Pfam" id="PF01343">
    <property type="entry name" value="Peptidase_S49"/>
    <property type="match status" value="1"/>
</dbReference>
<evidence type="ECO:0000256" key="4">
    <source>
        <dbReference type="ARBA" id="ARBA00022825"/>
    </source>
</evidence>
<dbReference type="Gene3D" id="1.20.5.340">
    <property type="match status" value="1"/>
</dbReference>
<dbReference type="PANTHER" id="PTHR33209:SF1">
    <property type="entry name" value="PEPTIDASE S49 DOMAIN-CONTAINING PROTEIN"/>
    <property type="match status" value="1"/>
</dbReference>
<name>A0A8J6TPG3_9BACT</name>
<evidence type="ECO:0000313" key="8">
    <source>
        <dbReference type="Proteomes" id="UP000605201"/>
    </source>
</evidence>
<evidence type="ECO:0000313" key="7">
    <source>
        <dbReference type="EMBL" id="MBC8430445.1"/>
    </source>
</evidence>
<comment type="caution">
    <text evidence="7">The sequence shown here is derived from an EMBL/GenBank/DDBJ whole genome shotgun (WGS) entry which is preliminary data.</text>
</comment>
<keyword evidence="4" id="KW-0720">Serine protease</keyword>
<evidence type="ECO:0000256" key="3">
    <source>
        <dbReference type="ARBA" id="ARBA00022801"/>
    </source>
</evidence>
<evidence type="ECO:0000256" key="1">
    <source>
        <dbReference type="ARBA" id="ARBA00008683"/>
    </source>
</evidence>
<keyword evidence="5" id="KW-0175">Coiled coil</keyword>
<dbReference type="Gene3D" id="3.90.226.10">
    <property type="entry name" value="2-enoyl-CoA Hydratase, Chain A, domain 1"/>
    <property type="match status" value="1"/>
</dbReference>
<dbReference type="Proteomes" id="UP000605201">
    <property type="component" value="Unassembled WGS sequence"/>
</dbReference>
<sequence length="480" mass="52450">MIHQILSNDIWLMEATYLKHFMETAASKDVAESLSAAASNEQLFSAFFDDDSDKDDKPYKVQNEMAIINIEGPLMKKARGFFARLLGIQSMEKIGENFNLALEDKDVKGIFLNINSPGGSADGTQTLADIIYAGRGQKPILTFADSKMTSAAYWIGSSADYIVLTDEITSSGSIGAVAVHREISKAAEEAGIKFTVFGSGDFKKRGNEFEALSAKDIKYIQSQIEFLHAKFLDGVSRNLGTPIAKLNKDARESKIFLGQQGIDAGIAHEILTKDQAFEKLRSVIDGKDTFTKTIIRKGGVKNMPEQKIAKLELKIEGLEADLKAKDLEIANLKSQIETQAGNMDESETALTELQSTNTELSEKIVTLEASLAEAKPFVEIGKKAIEGIKAEIKALSVKAKGSDYNEALVEKQTVAFGNDYESLVMLRDDLNSTMTKLFKKGDLNPDAVDTNADSKQKEYDIGRSIGSGQGLKVIQGQKNN</sequence>
<evidence type="ECO:0000256" key="5">
    <source>
        <dbReference type="SAM" id="Coils"/>
    </source>
</evidence>
<dbReference type="InterPro" id="IPR029045">
    <property type="entry name" value="ClpP/crotonase-like_dom_sf"/>
</dbReference>
<dbReference type="CDD" id="cd07022">
    <property type="entry name" value="S49_Sppa_36K_type"/>
    <property type="match status" value="1"/>
</dbReference>
<keyword evidence="2" id="KW-0645">Protease</keyword>
<dbReference type="InterPro" id="IPR033855">
    <property type="entry name" value="Protein_C"/>
</dbReference>